<evidence type="ECO:0000256" key="5">
    <source>
        <dbReference type="ARBA" id="ARBA00023237"/>
    </source>
</evidence>
<keyword evidence="4" id="KW-0472">Membrane</keyword>
<dbReference type="AlphaFoldDB" id="A0A073IRY5"/>
<dbReference type="SUPFAM" id="SSF56935">
    <property type="entry name" value="Porins"/>
    <property type="match status" value="1"/>
</dbReference>
<evidence type="ECO:0000313" key="7">
    <source>
        <dbReference type="EMBL" id="KEJ88162.1"/>
    </source>
</evidence>
<feature type="signal peptide" evidence="6">
    <location>
        <begin position="1"/>
        <end position="22"/>
    </location>
</feature>
<dbReference type="Proteomes" id="UP000027734">
    <property type="component" value="Unassembled WGS sequence"/>
</dbReference>
<gene>
    <name evidence="7" type="ORF">DSW25_17100</name>
</gene>
<organism evidence="7 8">
    <name type="scientific">Sulfitobacter donghicola DSW-25 = KCTC 12864 = JCM 14565</name>
    <dbReference type="NCBI Taxonomy" id="1300350"/>
    <lineage>
        <taxon>Bacteria</taxon>
        <taxon>Pseudomonadati</taxon>
        <taxon>Pseudomonadota</taxon>
        <taxon>Alphaproteobacteria</taxon>
        <taxon>Rhodobacterales</taxon>
        <taxon>Roseobacteraceae</taxon>
        <taxon>Sulfitobacter</taxon>
    </lineage>
</organism>
<evidence type="ECO:0000256" key="1">
    <source>
        <dbReference type="ARBA" id="ARBA00004442"/>
    </source>
</evidence>
<accession>A0A073IRY5</accession>
<name>A0A073IRY5_9RHOB</name>
<comment type="subcellular location">
    <subcellularLocation>
        <location evidence="1">Cell outer membrane</location>
    </subcellularLocation>
</comment>
<feature type="chain" id="PRO_5001689882" description="Structural protein MipA" evidence="6">
    <location>
        <begin position="23"/>
        <end position="253"/>
    </location>
</feature>
<evidence type="ECO:0000313" key="8">
    <source>
        <dbReference type="Proteomes" id="UP000027734"/>
    </source>
</evidence>
<dbReference type="eggNOG" id="COG3713">
    <property type="taxonomic scope" value="Bacteria"/>
</dbReference>
<dbReference type="OrthoDB" id="5462484at2"/>
<dbReference type="STRING" id="1300350.Z948_136"/>
<comment type="caution">
    <text evidence="7">The sequence shown here is derived from an EMBL/GenBank/DDBJ whole genome shotgun (WGS) entry which is preliminary data.</text>
</comment>
<reference evidence="7 8" key="1">
    <citation type="submission" date="2014-01" db="EMBL/GenBank/DDBJ databases">
        <title>Sulfitobacter donghicola JCM 14565 Genome Sequencing.</title>
        <authorList>
            <person name="Lai Q."/>
            <person name="Hong Z."/>
        </authorList>
    </citation>
    <scope>NUCLEOTIDE SEQUENCE [LARGE SCALE GENOMIC DNA]</scope>
    <source>
        <strain evidence="7 8">JCM 14565</strain>
    </source>
</reference>
<evidence type="ECO:0000256" key="4">
    <source>
        <dbReference type="ARBA" id="ARBA00023136"/>
    </source>
</evidence>
<proteinExistence type="inferred from homology"/>
<dbReference type="EMBL" id="JAMC01000008">
    <property type="protein sequence ID" value="KEJ88162.1"/>
    <property type="molecule type" value="Genomic_DNA"/>
</dbReference>
<protein>
    <recommendedName>
        <fullName evidence="9">Structural protein MipA</fullName>
    </recommendedName>
</protein>
<evidence type="ECO:0008006" key="9">
    <source>
        <dbReference type="Google" id="ProtNLM"/>
    </source>
</evidence>
<dbReference type="Pfam" id="PF06629">
    <property type="entry name" value="MipA"/>
    <property type="match status" value="1"/>
</dbReference>
<evidence type="ECO:0000256" key="6">
    <source>
        <dbReference type="SAM" id="SignalP"/>
    </source>
</evidence>
<dbReference type="RefSeq" id="WP_025057658.1">
    <property type="nucleotide sequence ID" value="NZ_JAMC01000008.1"/>
</dbReference>
<evidence type="ECO:0000256" key="3">
    <source>
        <dbReference type="ARBA" id="ARBA00022729"/>
    </source>
</evidence>
<comment type="similarity">
    <text evidence="2">Belongs to the MipA/OmpV family.</text>
</comment>
<dbReference type="InterPro" id="IPR010583">
    <property type="entry name" value="MipA"/>
</dbReference>
<keyword evidence="5" id="KW-0998">Cell outer membrane</keyword>
<dbReference type="GO" id="GO:0009279">
    <property type="term" value="C:cell outer membrane"/>
    <property type="evidence" value="ECO:0007669"/>
    <property type="project" value="UniProtKB-SubCell"/>
</dbReference>
<sequence length="253" mass="26781">MRVLTLVYLSAIAVTAAMPAVAQDRSFNFALRSGVTTQPEYPGSDDSEAALDLGFTFGSLSWGGNSIGNGVRGIPDNGISLRGAFRVIGDRSAEESPELAGLADIDTALELGLGLSYQQTNWMAFGEVRKGVTGHSGVTGTIGADMILRPNDRWLITAGPRVNFGDDEFAATYFGTPIDGTTGFTPFDATGGALGAGFEVTGTYFIDDKWALEGAVSYEKLLGDAADSPITQIGSEDQWRLRLGLSRVFTLNF</sequence>
<keyword evidence="8" id="KW-1185">Reference proteome</keyword>
<dbReference type="PANTHER" id="PTHR38776:SF1">
    <property type="entry name" value="MLTA-INTERACTING PROTEIN-RELATED"/>
    <property type="match status" value="1"/>
</dbReference>
<keyword evidence="3 6" id="KW-0732">Signal</keyword>
<dbReference type="PANTHER" id="PTHR38776">
    <property type="entry name" value="MLTA-INTERACTING PROTEIN-RELATED"/>
    <property type="match status" value="1"/>
</dbReference>
<evidence type="ECO:0000256" key="2">
    <source>
        <dbReference type="ARBA" id="ARBA00005722"/>
    </source>
</evidence>